<evidence type="ECO:0000313" key="6">
    <source>
        <dbReference type="Proteomes" id="UP001380290"/>
    </source>
</evidence>
<dbReference type="EMBL" id="JBBHLC010000007">
    <property type="protein sequence ID" value="MEJ5862566.1"/>
    <property type="molecule type" value="Genomic_DNA"/>
</dbReference>
<dbReference type="InterPro" id="IPR015927">
    <property type="entry name" value="Peptidase_S24_S26A/B/C"/>
</dbReference>
<evidence type="ECO:0000259" key="4">
    <source>
        <dbReference type="Pfam" id="PF00717"/>
    </source>
</evidence>
<keyword evidence="3" id="KW-0804">Transcription</keyword>
<dbReference type="CDD" id="cd06529">
    <property type="entry name" value="S24_LexA-like"/>
    <property type="match status" value="1"/>
</dbReference>
<dbReference type="PANTHER" id="PTHR40661:SF2">
    <property type="entry name" value="HTH-TYPE TRANSCRIPTIONAL REGULATOR PRTR"/>
    <property type="match status" value="1"/>
</dbReference>
<keyword evidence="2" id="KW-0238">DNA-binding</keyword>
<organism evidence="5 6">
    <name type="scientific">Pseudomonas farsensis</name>
    <dbReference type="NCBI Taxonomy" id="2745492"/>
    <lineage>
        <taxon>Bacteria</taxon>
        <taxon>Pseudomonadati</taxon>
        <taxon>Pseudomonadota</taxon>
        <taxon>Gammaproteobacteria</taxon>
        <taxon>Pseudomonadales</taxon>
        <taxon>Pseudomonadaceae</taxon>
        <taxon>Pseudomonas</taxon>
    </lineage>
</organism>
<dbReference type="Pfam" id="PF00717">
    <property type="entry name" value="Peptidase_S24"/>
    <property type="match status" value="1"/>
</dbReference>
<accession>A0ABU8QPI1</accession>
<keyword evidence="1" id="KW-0805">Transcription regulation</keyword>
<dbReference type="InterPro" id="IPR039418">
    <property type="entry name" value="LexA-like"/>
</dbReference>
<dbReference type="Gene3D" id="2.10.109.10">
    <property type="entry name" value="Umud Fragment, subunit A"/>
    <property type="match status" value="1"/>
</dbReference>
<dbReference type="Proteomes" id="UP001380290">
    <property type="component" value="Unassembled WGS sequence"/>
</dbReference>
<gene>
    <name evidence="5" type="ORF">V7S98_04945</name>
</gene>
<evidence type="ECO:0000256" key="1">
    <source>
        <dbReference type="ARBA" id="ARBA00023015"/>
    </source>
</evidence>
<proteinExistence type="predicted"/>
<reference evidence="5 6" key="1">
    <citation type="submission" date="2024-02" db="EMBL/GenBank/DDBJ databases">
        <title>Identification of pathogenicity and growth-promoting function of Pseudomonas putida variant.</title>
        <authorList>
            <person name="Sun J."/>
        </authorList>
    </citation>
    <scope>NUCLEOTIDE SEQUENCE [LARGE SCALE GENOMIC DNA]</scope>
    <source>
        <strain evidence="5 6">A03</strain>
    </source>
</reference>
<dbReference type="Gene3D" id="1.10.260.40">
    <property type="entry name" value="lambda repressor-like DNA-binding domains"/>
    <property type="match status" value="1"/>
</dbReference>
<comment type="caution">
    <text evidence="5">The sequence shown here is derived from an EMBL/GenBank/DDBJ whole genome shotgun (WGS) entry which is preliminary data.</text>
</comment>
<dbReference type="SUPFAM" id="SSF51306">
    <property type="entry name" value="LexA/Signal peptidase"/>
    <property type="match status" value="1"/>
</dbReference>
<dbReference type="PANTHER" id="PTHR40661">
    <property type="match status" value="1"/>
</dbReference>
<dbReference type="CDD" id="cd00093">
    <property type="entry name" value="HTH_XRE"/>
    <property type="match status" value="1"/>
</dbReference>
<dbReference type="InterPro" id="IPR036286">
    <property type="entry name" value="LexA/Signal_pep-like_sf"/>
</dbReference>
<dbReference type="InterPro" id="IPR010982">
    <property type="entry name" value="Lambda_DNA-bd_dom_sf"/>
</dbReference>
<name>A0ABU8QPI1_9PSED</name>
<dbReference type="InterPro" id="IPR001387">
    <property type="entry name" value="Cro/C1-type_HTH"/>
</dbReference>
<dbReference type="RefSeq" id="WP_186519866.1">
    <property type="nucleotide sequence ID" value="NZ_JABWRF020000002.1"/>
</dbReference>
<dbReference type="SUPFAM" id="SSF47413">
    <property type="entry name" value="lambda repressor-like DNA-binding domains"/>
    <property type="match status" value="1"/>
</dbReference>
<evidence type="ECO:0000256" key="2">
    <source>
        <dbReference type="ARBA" id="ARBA00023125"/>
    </source>
</evidence>
<protein>
    <submittedName>
        <fullName evidence="5">S24 family peptidase</fullName>
    </submittedName>
</protein>
<evidence type="ECO:0000313" key="5">
    <source>
        <dbReference type="EMBL" id="MEJ5862566.1"/>
    </source>
</evidence>
<keyword evidence="6" id="KW-1185">Reference proteome</keyword>
<evidence type="ECO:0000256" key="3">
    <source>
        <dbReference type="ARBA" id="ARBA00023163"/>
    </source>
</evidence>
<feature type="domain" description="Peptidase S24/S26A/S26B/S26C" evidence="4">
    <location>
        <begin position="129"/>
        <end position="220"/>
    </location>
</feature>
<sequence>MNTSGERLKALLLECDLTPSDFAALRKVSAQHINNWFRRGVPLARLEDVAEQFSVRQRWLSHGEGPKYIDLRTAAQHAAIPERPLPLGELPQAAVPVPFYRMNQGRLEHATELHPLIPPQALKRLGIAVQHSFCIEMPEDNLAPQLPQGTLLAVDRSFSKVVDGEYYALLHNGRLRVHQLSRSPGGILCLHSHDRFNHPTERYTTAQRREQQLEIVGWVFWWSCVRPSRPG</sequence>